<dbReference type="Gene3D" id="3.50.50.60">
    <property type="entry name" value="FAD/NAD(P)-binding domain"/>
    <property type="match status" value="2"/>
</dbReference>
<dbReference type="Proteomes" id="UP001597062">
    <property type="component" value="Unassembled WGS sequence"/>
</dbReference>
<dbReference type="GO" id="GO:0016491">
    <property type="term" value="F:oxidoreductase activity"/>
    <property type="evidence" value="ECO:0007669"/>
    <property type="project" value="UniProtKB-KW"/>
</dbReference>
<dbReference type="RefSeq" id="WP_386107556.1">
    <property type="nucleotide sequence ID" value="NZ_JBHTJR010000046.1"/>
</dbReference>
<dbReference type="Pfam" id="PF01593">
    <property type="entry name" value="Amino_oxidase"/>
    <property type="match status" value="1"/>
</dbReference>
<accession>A0ABW3JU75</accession>
<organism evidence="2 3">
    <name type="scientific">Tenacibaculum geojense</name>
    <dbReference type="NCBI Taxonomy" id="915352"/>
    <lineage>
        <taxon>Bacteria</taxon>
        <taxon>Pseudomonadati</taxon>
        <taxon>Bacteroidota</taxon>
        <taxon>Flavobacteriia</taxon>
        <taxon>Flavobacteriales</taxon>
        <taxon>Flavobacteriaceae</taxon>
        <taxon>Tenacibaculum</taxon>
    </lineage>
</organism>
<evidence type="ECO:0000313" key="3">
    <source>
        <dbReference type="Proteomes" id="UP001597062"/>
    </source>
</evidence>
<keyword evidence="2" id="KW-0560">Oxidoreductase</keyword>
<dbReference type="EMBL" id="JBHTJR010000046">
    <property type="protein sequence ID" value="MFD0993365.1"/>
    <property type="molecule type" value="Genomic_DNA"/>
</dbReference>
<gene>
    <name evidence="2" type="ORF">ACFQ1U_09130</name>
</gene>
<sequence length="416" mass="46609">MKNNQKVYIIGAGVSGLIAAINLEKEGLSPTIIEADNAVGGRVQNDIVNDYILDRGFQVLLTSYPAAQKYLDYKKLDLSYFLPGAVIFKNKTQKVIGDPTRSLQLLIPTLFSGIGTIKDKFKILQLNRLLKKKSIDDIFKTKEQTTLSYLEDFGFSENIIHDFFQPFFSGIFLETKLNTSSRMFEFVYKMFGEGLAAIPKKGIGEITKQLHQQLKNTTILFNTKVKEVSHQKITLENGDVLSGDYIIVTANHSDLIPNLKSQKTAWKSCYNLYFELNHKNINKPLIGLVPDKNSIINNIVFSSSLQTNPNNNHIISVTVVDNQNLSEEELIIKVSTELDLFCNIKISKFLKMYFIPKSLPDINHLQYESNPSETQLTQSIFLAGDLQLNGSLNAAMLSGEKAALGVLEAAEKTIIN</sequence>
<dbReference type="SUPFAM" id="SSF51905">
    <property type="entry name" value="FAD/NAD(P)-binding domain"/>
    <property type="match status" value="1"/>
</dbReference>
<feature type="domain" description="Amine oxidase" evidence="1">
    <location>
        <begin position="14"/>
        <end position="403"/>
    </location>
</feature>
<dbReference type="InterPro" id="IPR036188">
    <property type="entry name" value="FAD/NAD-bd_sf"/>
</dbReference>
<keyword evidence="3" id="KW-1185">Reference proteome</keyword>
<protein>
    <submittedName>
        <fullName evidence="2">NAD(P)/FAD-dependent oxidoreductase</fullName>
        <ecNumber evidence="2">1.-.-.-</ecNumber>
    </submittedName>
</protein>
<name>A0ABW3JU75_9FLAO</name>
<evidence type="ECO:0000313" key="2">
    <source>
        <dbReference type="EMBL" id="MFD0993365.1"/>
    </source>
</evidence>
<reference evidence="3" key="1">
    <citation type="journal article" date="2019" name="Int. J. Syst. Evol. Microbiol.">
        <title>The Global Catalogue of Microorganisms (GCM) 10K type strain sequencing project: providing services to taxonomists for standard genome sequencing and annotation.</title>
        <authorList>
            <consortium name="The Broad Institute Genomics Platform"/>
            <consortium name="The Broad Institute Genome Sequencing Center for Infectious Disease"/>
            <person name="Wu L."/>
            <person name="Ma J."/>
        </authorList>
    </citation>
    <scope>NUCLEOTIDE SEQUENCE [LARGE SCALE GENOMIC DNA]</scope>
    <source>
        <strain evidence="3">CCUG 60527</strain>
    </source>
</reference>
<proteinExistence type="predicted"/>
<dbReference type="PANTHER" id="PTHR42841">
    <property type="entry name" value="AMINE OXIDASE"/>
    <property type="match status" value="1"/>
</dbReference>
<evidence type="ECO:0000259" key="1">
    <source>
        <dbReference type="Pfam" id="PF01593"/>
    </source>
</evidence>
<comment type="caution">
    <text evidence="2">The sequence shown here is derived from an EMBL/GenBank/DDBJ whole genome shotgun (WGS) entry which is preliminary data.</text>
</comment>
<dbReference type="EC" id="1.-.-.-" evidence="2"/>
<dbReference type="InterPro" id="IPR002937">
    <property type="entry name" value="Amino_oxidase"/>
</dbReference>